<dbReference type="PROSITE" id="PS00198">
    <property type="entry name" value="4FE4S_FER_1"/>
    <property type="match status" value="1"/>
</dbReference>
<evidence type="ECO:0000256" key="2">
    <source>
        <dbReference type="ARBA" id="ARBA00022630"/>
    </source>
</evidence>
<dbReference type="Gene3D" id="3.30.465.10">
    <property type="match status" value="1"/>
</dbReference>
<sequence length="971" mass="108305">MNLNSLKQTLEGEFFTDETTRKLYATDASAYREIPQAVAIPKTEDDLVKLIRFARENKTSVIPRTAGTSLAGQVVGAGIVVDVSKHFNRIIEVNKEEGWALVEPGIVRDDLNQHLKAYGYFFAPETSTANRAMIGGMIGNNSCGSNSVVYGSTREHLLEVNAILSDGNKAWFGPLNKTEFLSRTEGDALENKVYRHIETMLSNADNRKEIEKEFPKRSIQRRNTGYAIDMLARMEPFQDGGDLFNFCSLIAGSEGTLAFVTSAKIKLTPIDPPHKKLVCIHCHSIDESLRANLVALHHKPSAVELMDHYVFEATKRNRGQAENRFFIEGDPQAILVAEITRNTAAQVDADAQALIEDLKSKGLGYSYPVVGGDDIKKVWNLRKAGLGLLSNVPGDDKPVPVIEDTAVDVEDLPSYIAEVGDILKKHGLYSVHYAHAGSGELHLRPIIDLKKTEGVQLFRTIAEDIATLVKKYDGSLSGEHGDGRLRGEFIPQMIGPHNYALIKDLKRTWDPDNLFNPGKIVDTPPMDTFLRYEKGQATKEFDTVLDFSSTMGILRTAEQCNGSGDCRKTEISGGTMCPSYMATRKEKDTTRARANILREMITRTDKANPFAQEEIKEVMDLCLSCKGCKSECPSNVDMGKLKQEWQYQYYKTKGIPFRTRLIGNFSLGMKLASLMPWGYRFVFGNKALGNVAKSVIGFAADRSMPHLSPISWKKWFTQKFKPTVKQPTKTVYLFIDELLNYNEAEIGITTVRLLDKLGYAIKFVEHHDSGRSFLSKGMLEEARDLARKNVALFKDLITAETPLIGVEPSAILTFRDEYPDLLRGDEKTSAYAIGAHTFMIEEFLAKELDAGRIDANAFKEQRLLIKMHGHCQQKALSTLTPMKKILTVLGKNEVHLIPSGCCGMAGSFGYEKEHYDLSMQIGELVLFPTVRKQPEEVVIAAPGTSCRHQIKDGTGRRALHPVEILWNAMKD</sequence>
<keyword evidence="7" id="KW-0411">Iron-sulfur</keyword>
<dbReference type="GO" id="GO:0051536">
    <property type="term" value="F:iron-sulfur cluster binding"/>
    <property type="evidence" value="ECO:0007669"/>
    <property type="project" value="UniProtKB-KW"/>
</dbReference>
<dbReference type="InterPro" id="IPR004113">
    <property type="entry name" value="FAD-bd_oxidored_4_C"/>
</dbReference>
<dbReference type="GO" id="GO:0004458">
    <property type="term" value="F:D-lactate dehydrogenase (cytochrome) activity"/>
    <property type="evidence" value="ECO:0007669"/>
    <property type="project" value="TreeGrafter"/>
</dbReference>
<dbReference type="Gene3D" id="1.10.45.10">
    <property type="entry name" value="Vanillyl-alcohol Oxidase, Chain A, domain 4"/>
    <property type="match status" value="1"/>
</dbReference>
<dbReference type="GO" id="GO:0071949">
    <property type="term" value="F:FAD binding"/>
    <property type="evidence" value="ECO:0007669"/>
    <property type="project" value="InterPro"/>
</dbReference>
<keyword evidence="2" id="KW-0285">Flavoprotein</keyword>
<dbReference type="STRING" id="947013.SAMN04488109_6394"/>
<dbReference type="InterPro" id="IPR016169">
    <property type="entry name" value="FAD-bd_PCMH_sub2"/>
</dbReference>
<feature type="domain" description="FAD-binding PCMH-type" evidence="8">
    <location>
        <begin position="31"/>
        <end position="270"/>
    </location>
</feature>
<comment type="cofactor">
    <cofactor evidence="1">
        <name>FAD</name>
        <dbReference type="ChEBI" id="CHEBI:57692"/>
    </cofactor>
</comment>
<keyword evidence="4" id="KW-0274">FAD</keyword>
<dbReference type="InterPro" id="IPR016164">
    <property type="entry name" value="FAD-linked_Oxase-like_C"/>
</dbReference>
<dbReference type="Pfam" id="PF01565">
    <property type="entry name" value="FAD_binding_4"/>
    <property type="match status" value="1"/>
</dbReference>
<keyword evidence="6" id="KW-0408">Iron</keyword>
<dbReference type="Gene3D" id="3.30.70.2740">
    <property type="match status" value="1"/>
</dbReference>
<dbReference type="InterPro" id="IPR009051">
    <property type="entry name" value="Helical_ferredxn"/>
</dbReference>
<proteinExistence type="predicted"/>
<dbReference type="Proteomes" id="UP000184212">
    <property type="component" value="Unassembled WGS sequence"/>
</dbReference>
<dbReference type="OrthoDB" id="9767256at2"/>
<evidence type="ECO:0000256" key="7">
    <source>
        <dbReference type="ARBA" id="ARBA00023014"/>
    </source>
</evidence>
<dbReference type="AlphaFoldDB" id="A0A1M5XCD5"/>
<name>A0A1M5XCD5_9BACT</name>
<evidence type="ECO:0000256" key="3">
    <source>
        <dbReference type="ARBA" id="ARBA00022723"/>
    </source>
</evidence>
<dbReference type="RefSeq" id="WP_073142704.1">
    <property type="nucleotide sequence ID" value="NZ_FQWQ01000006.1"/>
</dbReference>
<dbReference type="Gene3D" id="1.10.1060.10">
    <property type="entry name" value="Alpha-helical ferredoxin"/>
    <property type="match status" value="1"/>
</dbReference>
<dbReference type="InterPro" id="IPR036318">
    <property type="entry name" value="FAD-bd_PCMH-like_sf"/>
</dbReference>
<dbReference type="PROSITE" id="PS51387">
    <property type="entry name" value="FAD_PCMH"/>
    <property type="match status" value="1"/>
</dbReference>
<dbReference type="Pfam" id="PF02913">
    <property type="entry name" value="FAD-oxidase_C"/>
    <property type="match status" value="1"/>
</dbReference>
<keyword evidence="5" id="KW-0560">Oxidoreductase</keyword>
<evidence type="ECO:0000313" key="10">
    <source>
        <dbReference type="Proteomes" id="UP000184212"/>
    </source>
</evidence>
<keyword evidence="3" id="KW-0479">Metal-binding</keyword>
<dbReference type="PANTHER" id="PTHR11748">
    <property type="entry name" value="D-LACTATE DEHYDROGENASE"/>
    <property type="match status" value="1"/>
</dbReference>
<dbReference type="SUPFAM" id="SSF56176">
    <property type="entry name" value="FAD-binding/transporter-associated domain-like"/>
    <property type="match status" value="1"/>
</dbReference>
<accession>A0A1M5XCD5</accession>
<dbReference type="InterPro" id="IPR016171">
    <property type="entry name" value="Vanillyl_alc_oxidase_C-sub2"/>
</dbReference>
<dbReference type="EMBL" id="FQWQ01000006">
    <property type="protein sequence ID" value="SHH97527.1"/>
    <property type="molecule type" value="Genomic_DNA"/>
</dbReference>
<dbReference type="Pfam" id="PF13534">
    <property type="entry name" value="Fer4_17"/>
    <property type="match status" value="1"/>
</dbReference>
<dbReference type="InterPro" id="IPR006094">
    <property type="entry name" value="Oxid_FAD_bind_N"/>
</dbReference>
<dbReference type="GO" id="GO:1903457">
    <property type="term" value="P:lactate catabolic process"/>
    <property type="evidence" value="ECO:0007669"/>
    <property type="project" value="TreeGrafter"/>
</dbReference>
<dbReference type="InterPro" id="IPR017900">
    <property type="entry name" value="4Fe4S_Fe_S_CS"/>
</dbReference>
<keyword evidence="10" id="KW-1185">Reference proteome</keyword>
<dbReference type="SUPFAM" id="SSF46548">
    <property type="entry name" value="alpha-helical ferredoxin"/>
    <property type="match status" value="1"/>
</dbReference>
<protein>
    <submittedName>
        <fullName evidence="9">Fe-S oxidoreductase</fullName>
    </submittedName>
</protein>
<reference evidence="9 10" key="1">
    <citation type="submission" date="2016-11" db="EMBL/GenBank/DDBJ databases">
        <authorList>
            <person name="Jaros S."/>
            <person name="Januszkiewicz K."/>
            <person name="Wedrychowicz H."/>
        </authorList>
    </citation>
    <scope>NUCLEOTIDE SEQUENCE [LARGE SCALE GENOMIC DNA]</scope>
    <source>
        <strain evidence="9 10">DSM 24574</strain>
    </source>
</reference>
<evidence type="ECO:0000259" key="8">
    <source>
        <dbReference type="PROSITE" id="PS51387"/>
    </source>
</evidence>
<organism evidence="9 10">
    <name type="scientific">Chryseolinea serpens</name>
    <dbReference type="NCBI Taxonomy" id="947013"/>
    <lineage>
        <taxon>Bacteria</taxon>
        <taxon>Pseudomonadati</taxon>
        <taxon>Bacteroidota</taxon>
        <taxon>Cytophagia</taxon>
        <taxon>Cytophagales</taxon>
        <taxon>Fulvivirgaceae</taxon>
        <taxon>Chryseolinea</taxon>
    </lineage>
</organism>
<evidence type="ECO:0000256" key="4">
    <source>
        <dbReference type="ARBA" id="ARBA00022827"/>
    </source>
</evidence>
<evidence type="ECO:0000313" key="9">
    <source>
        <dbReference type="EMBL" id="SHH97527.1"/>
    </source>
</evidence>
<evidence type="ECO:0000256" key="1">
    <source>
        <dbReference type="ARBA" id="ARBA00001974"/>
    </source>
</evidence>
<dbReference type="SUPFAM" id="SSF55103">
    <property type="entry name" value="FAD-linked oxidases, C-terminal domain"/>
    <property type="match status" value="1"/>
</dbReference>
<dbReference type="InterPro" id="IPR016166">
    <property type="entry name" value="FAD-bd_PCMH"/>
</dbReference>
<evidence type="ECO:0000256" key="6">
    <source>
        <dbReference type="ARBA" id="ARBA00023004"/>
    </source>
</evidence>
<dbReference type="GO" id="GO:0008720">
    <property type="term" value="F:D-lactate dehydrogenase (NAD+) activity"/>
    <property type="evidence" value="ECO:0007669"/>
    <property type="project" value="TreeGrafter"/>
</dbReference>
<evidence type="ECO:0000256" key="5">
    <source>
        <dbReference type="ARBA" id="ARBA00023002"/>
    </source>
</evidence>
<dbReference type="PANTHER" id="PTHR11748:SF119">
    <property type="entry name" value="D-2-HYDROXYGLUTARATE DEHYDROGENASE"/>
    <property type="match status" value="1"/>
</dbReference>
<dbReference type="GO" id="GO:0046872">
    <property type="term" value="F:metal ion binding"/>
    <property type="evidence" value="ECO:0007669"/>
    <property type="project" value="UniProtKB-KW"/>
</dbReference>
<gene>
    <name evidence="9" type="ORF">SAMN04488109_6394</name>
</gene>